<evidence type="ECO:0000313" key="1">
    <source>
        <dbReference type="EMBL" id="TWT93066.1"/>
    </source>
</evidence>
<protein>
    <submittedName>
        <fullName evidence="1">Uncharacterized protein</fullName>
    </submittedName>
</protein>
<reference evidence="1 2" key="1">
    <citation type="submission" date="2019-02" db="EMBL/GenBank/DDBJ databases">
        <title>Deep-cultivation of Planctomycetes and their phenomic and genomic characterization uncovers novel biology.</title>
        <authorList>
            <person name="Wiegand S."/>
            <person name="Jogler M."/>
            <person name="Boedeker C."/>
            <person name="Pinto D."/>
            <person name="Vollmers J."/>
            <person name="Rivas-Marin E."/>
            <person name="Kohn T."/>
            <person name="Peeters S.H."/>
            <person name="Heuer A."/>
            <person name="Rast P."/>
            <person name="Oberbeckmann S."/>
            <person name="Bunk B."/>
            <person name="Jeske O."/>
            <person name="Meyerdierks A."/>
            <person name="Storesund J.E."/>
            <person name="Kallscheuer N."/>
            <person name="Luecker S."/>
            <person name="Lage O.M."/>
            <person name="Pohl T."/>
            <person name="Merkel B.J."/>
            <person name="Hornburger P."/>
            <person name="Mueller R.-W."/>
            <person name="Bruemmer F."/>
            <person name="Labrenz M."/>
            <person name="Spormann A.M."/>
            <person name="Op Den Camp H."/>
            <person name="Overmann J."/>
            <person name="Amann R."/>
            <person name="Jetten M.S.M."/>
            <person name="Mascher T."/>
            <person name="Medema M.H."/>
            <person name="Devos D.P."/>
            <person name="Kaster A.-K."/>
            <person name="Ovreas L."/>
            <person name="Rohde M."/>
            <person name="Galperin M.Y."/>
            <person name="Jogler C."/>
        </authorList>
    </citation>
    <scope>NUCLEOTIDE SEQUENCE [LARGE SCALE GENOMIC DNA]</scope>
    <source>
        <strain evidence="1 2">Pla100</strain>
    </source>
</reference>
<dbReference type="AlphaFoldDB" id="A0A5C6A0W7"/>
<comment type="caution">
    <text evidence="1">The sequence shown here is derived from an EMBL/GenBank/DDBJ whole genome shotgun (WGS) entry which is preliminary data.</text>
</comment>
<sequence length="104" mass="11570">MEAYICDINGVLVFGKDVCLFTPFRSPNLLMAPEDSELFSTVRPGSLSEPPRRLRERIQEVVLFSENSMGVVRRSQILSGKGRTGIFWQGIATYVSSCRASLLA</sequence>
<dbReference type="EMBL" id="SJPM01000010">
    <property type="protein sequence ID" value="TWT93066.1"/>
    <property type="molecule type" value="Genomic_DNA"/>
</dbReference>
<dbReference type="Proteomes" id="UP000316213">
    <property type="component" value="Unassembled WGS sequence"/>
</dbReference>
<proteinExistence type="predicted"/>
<gene>
    <name evidence="1" type="ORF">Pla100_43830</name>
</gene>
<accession>A0A5C6A0W7</accession>
<evidence type="ECO:0000313" key="2">
    <source>
        <dbReference type="Proteomes" id="UP000316213"/>
    </source>
</evidence>
<keyword evidence="2" id="KW-1185">Reference proteome</keyword>
<organism evidence="1 2">
    <name type="scientific">Neorhodopirellula pilleata</name>
    <dbReference type="NCBI Taxonomy" id="2714738"/>
    <lineage>
        <taxon>Bacteria</taxon>
        <taxon>Pseudomonadati</taxon>
        <taxon>Planctomycetota</taxon>
        <taxon>Planctomycetia</taxon>
        <taxon>Pirellulales</taxon>
        <taxon>Pirellulaceae</taxon>
        <taxon>Neorhodopirellula</taxon>
    </lineage>
</organism>
<name>A0A5C6A0W7_9BACT</name>